<evidence type="ECO:0000256" key="8">
    <source>
        <dbReference type="ARBA" id="ARBA00023235"/>
    </source>
</evidence>
<feature type="domain" description="RPAP1/MINIYO-like TPR repeats" evidence="14">
    <location>
        <begin position="1425"/>
        <end position="1585"/>
    </location>
</feature>
<dbReference type="Pfam" id="PF25766">
    <property type="entry name" value="TPR_RPAP1"/>
    <property type="match status" value="1"/>
</dbReference>
<sequence length="1591" mass="177477">MVQPKCFVYGTSGFRDNALLLGPVVRRTAFYAAIRARMLAKAVGVMITASHNPISDNGIKLVDPNGRMLPMDCETELTNIVNATEDEFERIRKEMMDKTGTGIIGGRPAVIIATDTRPSCPELLGIAVEEIARVDGVHVEKYENSTTPQLHFIVRSINREDTEVSRNSFLFRFRHALADSLKLIPLTNCTRYTKQLFVDCANGVGSLWVDKYLGAVDVHQSSASGHLTEASSVEPVQLNILNTDTGSLLLNDQCGADFVKIHVKLPANFDSVPPNVRCVSLDGDADRLIYFYSVVGDERGGGGGGVVLLDGDHIAALFARFIAEQFSAAERLGQKIALTFGIVQTAYANGNSTRFFSTNLGIDPIMTKTGVKHLEEAAQQFDVGLYFEANGHGTVCFSDRFYAYLDEFSGENNVVPRHIELLSMFSQLVNEVIGDGIADMLAVECLLRYFDWTVQDWLAETYTDIPNVQKKIEVKDRSVFETAADRETLLVRPEGIQAKINEIVNEFDRARAFIRPSGTEPIVRVYAEAQSVEQANELAERLAELVLPIGKPKNGQQQQQQQSKKEVRFELQIAEAEEANEPMVLGTVQERFSGFFELPERCVPFEAEPLDDAGFEQGFPAVFNLATASNFKPMSDSADSLGNKDAKANSKQKGSSLFAQHFHQIIREDGESPLLQAKKVVDKSVDETIKNLEPMLAGSCSPNAQNKYGSATNSVQSERYALDPVHSDLTVKCLQNVFSRQEQQLIKLFDTLACISSSTNTASPHLSTPESVRVLDEAKRNIAHIRPLYLEQFQSEESGRVSWRFARRHVDPFSDGAWTLSPIRRVLDAVQQRNPDIATSDDVEIVRLALLWTVLLLLERPAFFRASVNVSEFFCRLAELYLIDERGGGGGGRVVLLDGDHIAALFARFIAEQFSAAERLGQKIALTFGIVQTAYANGNSTRFFSENLGINPIMTKTGVKHLEEAAQQFDVGLYFEANGHGTVCFSDRFYAYLDEFSGENNVVPRHIELLSMFSQLVNEVVGDGIADMLAVECLLRYFDWTVQDWLAETYTDIPNVQKKIEVKDRSVFETAADRETLLVRPEGIQAKINEIVNEFDRARAFIRPSGTEPIVRIYTEAQSVEQANELAERLAELVLPIGKPKNGQQQQQQQQQQPKKEVRFELQIAEAEEANEPMVLGTVQERFSGFFELPERCVPFEAEPLDDAGFEQGFPPVFNLATASNFKPMSDSADFLGNKDGKANSKQKGSSLFAQHFHQTIREDGEAPLLQAKKVVDKSVDETIKNLEPMPAGSCSSNAQNKYGSATNSVQSERYALDPVHSDLTVKCLQNVFSRQEQQLIKLFDTLACISSSTNTASPHLSTPESVRVLDEAKRNIAHIRPLYLEQFQSEESGRVSWRFARRLVDPFSDGAWTLSPIRRVLDAVQQRNPDIATSDDVEIVRLALLWTVLLLLERPAFFRASVNVSEFFCRLAELYLIGPEVFVYDQSIRSCISILIDTFLVDACQKGLLTLRLQQPIASLDKFAPFFEDLLQRFENFSSGDDNFALLLLIGVYLNASCADGLLMAQTLWSPKRDVVRQIILPEEKVKILEMIFL</sequence>
<evidence type="ECO:0000259" key="14">
    <source>
        <dbReference type="Pfam" id="PF25766"/>
    </source>
</evidence>
<dbReference type="InterPro" id="IPR016066">
    <property type="entry name" value="A-D-PHexomutase_CS"/>
</dbReference>
<dbReference type="FunFam" id="3.30.310.50:FF:000003">
    <property type="entry name" value="Phosphoacetylglucosamine mutase"/>
    <property type="match status" value="2"/>
</dbReference>
<dbReference type="Gene3D" id="3.30.310.50">
    <property type="entry name" value="Alpha-D-phosphohexomutase, C-terminal domain"/>
    <property type="match status" value="2"/>
</dbReference>
<dbReference type="Pfam" id="PF00408">
    <property type="entry name" value="PGM_PMM_IV"/>
    <property type="match status" value="2"/>
</dbReference>
<evidence type="ECO:0000256" key="6">
    <source>
        <dbReference type="ARBA" id="ARBA00022723"/>
    </source>
</evidence>
<evidence type="ECO:0000256" key="5">
    <source>
        <dbReference type="ARBA" id="ARBA00012731"/>
    </source>
</evidence>
<dbReference type="InterPro" id="IPR036900">
    <property type="entry name" value="A-D-PHexomutase_C_sf"/>
</dbReference>
<comment type="pathway">
    <text evidence="3">Nucleotide-sugar biosynthesis; UDP-N-acetyl-alpha-D-glucosamine biosynthesis; N-acetyl-alpha-D-glucosamine 1-phosphate from alpha-D-glucosamine 6-phosphate (route I): step 2/2.</text>
</comment>
<evidence type="ECO:0000256" key="2">
    <source>
        <dbReference type="ARBA" id="ARBA00001946"/>
    </source>
</evidence>
<keyword evidence="8" id="KW-0413">Isomerase</keyword>
<comment type="cofactor">
    <cofactor evidence="2">
        <name>Mg(2+)</name>
        <dbReference type="ChEBI" id="CHEBI:18420"/>
    </cofactor>
</comment>
<evidence type="ECO:0000313" key="15">
    <source>
        <dbReference type="Proteomes" id="UP000050741"/>
    </source>
</evidence>
<dbReference type="Proteomes" id="UP000050741">
    <property type="component" value="Unassembled WGS sequence"/>
</dbReference>
<dbReference type="PANTHER" id="PTHR45955:SF1">
    <property type="entry name" value="PHOSPHOACETYLGLUCOSAMINE MUTASE"/>
    <property type="match status" value="1"/>
</dbReference>
<dbReference type="WBParaSite" id="GPLIN_001137400">
    <property type="protein sequence ID" value="GPLIN_001137400"/>
    <property type="gene ID" value="GPLIN_001137400"/>
</dbReference>
<evidence type="ECO:0000256" key="1">
    <source>
        <dbReference type="ARBA" id="ARBA00000558"/>
    </source>
</evidence>
<reference evidence="16" key="2">
    <citation type="submission" date="2016-06" db="UniProtKB">
        <authorList>
            <consortium name="WormBaseParasite"/>
        </authorList>
    </citation>
    <scope>IDENTIFICATION</scope>
</reference>
<keyword evidence="6" id="KW-0479">Metal-binding</keyword>
<dbReference type="InterPro" id="IPR016657">
    <property type="entry name" value="PAGM"/>
</dbReference>
<dbReference type="Pfam" id="PF02878">
    <property type="entry name" value="PGM_PMM_I"/>
    <property type="match status" value="1"/>
</dbReference>
<keyword evidence="15" id="KW-1185">Reference proteome</keyword>
<evidence type="ECO:0000259" key="11">
    <source>
        <dbReference type="Pfam" id="PF00408"/>
    </source>
</evidence>
<comment type="catalytic activity">
    <reaction evidence="1">
        <text>N-acetyl-alpha-D-glucosamine 1-phosphate = N-acetyl-D-glucosamine 6-phosphate</text>
        <dbReference type="Rhea" id="RHEA:23804"/>
        <dbReference type="ChEBI" id="CHEBI:57513"/>
        <dbReference type="ChEBI" id="CHEBI:57776"/>
        <dbReference type="EC" id="5.4.2.3"/>
    </reaction>
</comment>
<organism evidence="15 16">
    <name type="scientific">Globodera pallida</name>
    <name type="common">Potato cyst nematode worm</name>
    <name type="synonym">Heterodera pallida</name>
    <dbReference type="NCBI Taxonomy" id="36090"/>
    <lineage>
        <taxon>Eukaryota</taxon>
        <taxon>Metazoa</taxon>
        <taxon>Ecdysozoa</taxon>
        <taxon>Nematoda</taxon>
        <taxon>Chromadorea</taxon>
        <taxon>Rhabditida</taxon>
        <taxon>Tylenchina</taxon>
        <taxon>Tylenchomorpha</taxon>
        <taxon>Tylenchoidea</taxon>
        <taxon>Heteroderidae</taxon>
        <taxon>Heteroderinae</taxon>
        <taxon>Globodera</taxon>
    </lineage>
</organism>
<dbReference type="PROSITE" id="PS00710">
    <property type="entry name" value="PGM_PMM"/>
    <property type="match status" value="1"/>
</dbReference>
<feature type="domain" description="Alpha-D-phosphohexomutase alpha/beta/alpha" evidence="12">
    <location>
        <begin position="20"/>
        <end position="85"/>
    </location>
</feature>
<feature type="domain" description="Phosphoacetylglucosamine mutase AMG1" evidence="13">
    <location>
        <begin position="898"/>
        <end position="1040"/>
    </location>
</feature>
<evidence type="ECO:0000256" key="4">
    <source>
        <dbReference type="ARBA" id="ARBA00010231"/>
    </source>
</evidence>
<comment type="similarity">
    <text evidence="4">Belongs to the phosphohexose mutase family.</text>
</comment>
<evidence type="ECO:0000313" key="16">
    <source>
        <dbReference type="WBParaSite" id="GPLIN_001137400"/>
    </source>
</evidence>
<evidence type="ECO:0000259" key="13">
    <source>
        <dbReference type="Pfam" id="PF21404"/>
    </source>
</evidence>
<dbReference type="Pfam" id="PF21404">
    <property type="entry name" value="AMG1_III"/>
    <property type="match status" value="2"/>
</dbReference>
<evidence type="ECO:0000256" key="10">
    <source>
        <dbReference type="ARBA" id="ARBA00032065"/>
    </source>
</evidence>
<dbReference type="SUPFAM" id="SSF53738">
    <property type="entry name" value="Phosphoglucomutase, first 3 domains"/>
    <property type="match status" value="3"/>
</dbReference>
<proteinExistence type="inferred from homology"/>
<dbReference type="UniPathway" id="UPA00113">
    <property type="reaction ID" value="UER00530"/>
</dbReference>
<dbReference type="EC" id="5.4.2.3" evidence="5"/>
<keyword evidence="7" id="KW-0460">Magnesium</keyword>
<dbReference type="InterPro" id="IPR057989">
    <property type="entry name" value="TPR_RPAP1/MINIYO-like"/>
</dbReference>
<dbReference type="InterPro" id="IPR005843">
    <property type="entry name" value="A-D-PHexomutase_C"/>
</dbReference>
<accession>A0A183CER9</accession>
<dbReference type="InterPro" id="IPR005844">
    <property type="entry name" value="A-D-PHexomutase_a/b/a-I"/>
</dbReference>
<evidence type="ECO:0000256" key="3">
    <source>
        <dbReference type="ARBA" id="ARBA00004865"/>
    </source>
</evidence>
<dbReference type="Gene3D" id="3.40.120.10">
    <property type="entry name" value="Alpha-D-Glucose-1,6-Bisphosphate, subunit A, domain 3"/>
    <property type="match status" value="4"/>
</dbReference>
<name>A0A183CER9_GLOPA</name>
<dbReference type="CDD" id="cd03086">
    <property type="entry name" value="PGM3"/>
    <property type="match status" value="1"/>
</dbReference>
<reference evidence="15" key="1">
    <citation type="submission" date="2014-05" db="EMBL/GenBank/DDBJ databases">
        <title>The genome and life-stage specific transcriptomes of Globodera pallida elucidate key aspects of plant parasitism by a cyst nematode.</title>
        <authorList>
            <person name="Cotton J.A."/>
            <person name="Lilley C.J."/>
            <person name="Jones L.M."/>
            <person name="Kikuchi T."/>
            <person name="Reid A.J."/>
            <person name="Thorpe P."/>
            <person name="Tsai I.J."/>
            <person name="Beasley H."/>
            <person name="Blok V."/>
            <person name="Cock P.J.A."/>
            <person name="Van den Akker S.E."/>
            <person name="Holroyd N."/>
            <person name="Hunt M."/>
            <person name="Mantelin S."/>
            <person name="Naghra H."/>
            <person name="Pain A."/>
            <person name="Palomares-Rius J.E."/>
            <person name="Zarowiecki M."/>
            <person name="Berriman M."/>
            <person name="Jones J.T."/>
            <person name="Urwin P.E."/>
        </authorList>
    </citation>
    <scope>NUCLEOTIDE SEQUENCE [LARGE SCALE GENOMIC DNA]</scope>
    <source>
        <strain evidence="15">Lindley</strain>
    </source>
</reference>
<dbReference type="GO" id="GO:0000287">
    <property type="term" value="F:magnesium ion binding"/>
    <property type="evidence" value="ECO:0007669"/>
    <property type="project" value="InterPro"/>
</dbReference>
<dbReference type="PANTHER" id="PTHR45955">
    <property type="entry name" value="PHOSPHOACETYLGLUCOSAMINE MUTASE"/>
    <property type="match status" value="1"/>
</dbReference>
<evidence type="ECO:0000256" key="7">
    <source>
        <dbReference type="ARBA" id="ARBA00022842"/>
    </source>
</evidence>
<evidence type="ECO:0000259" key="12">
    <source>
        <dbReference type="Pfam" id="PF02878"/>
    </source>
</evidence>
<protein>
    <recommendedName>
        <fullName evidence="5">phosphoacetylglucosamine mutase</fullName>
        <ecNumber evidence="5">5.4.2.3</ecNumber>
    </recommendedName>
    <alternativeName>
        <fullName evidence="10">Acetylglucosamine phosphomutase</fullName>
    </alternativeName>
    <alternativeName>
        <fullName evidence="9">N-acetylglucosamine-phosphate mutase</fullName>
    </alternativeName>
</protein>
<dbReference type="GO" id="GO:0005975">
    <property type="term" value="P:carbohydrate metabolic process"/>
    <property type="evidence" value="ECO:0007669"/>
    <property type="project" value="InterPro"/>
</dbReference>
<dbReference type="InterPro" id="IPR016055">
    <property type="entry name" value="A-D-PHexomutase_a/b/a-I/II/III"/>
</dbReference>
<feature type="domain" description="Phosphoacetylglucosamine mutase AMG1" evidence="13">
    <location>
        <begin position="310"/>
        <end position="452"/>
    </location>
</feature>
<evidence type="ECO:0000256" key="9">
    <source>
        <dbReference type="ARBA" id="ARBA00031926"/>
    </source>
</evidence>
<dbReference type="GO" id="GO:0004610">
    <property type="term" value="F:phosphoacetylglucosamine mutase activity"/>
    <property type="evidence" value="ECO:0007669"/>
    <property type="project" value="UniProtKB-EC"/>
</dbReference>
<feature type="domain" description="Alpha-D-phosphohexomutase C-terminal" evidence="11">
    <location>
        <begin position="494"/>
        <end position="544"/>
    </location>
</feature>
<dbReference type="SUPFAM" id="SSF55957">
    <property type="entry name" value="Phosphoglucomutase, C-terminal domain"/>
    <property type="match status" value="2"/>
</dbReference>
<dbReference type="GO" id="GO:0006048">
    <property type="term" value="P:UDP-N-acetylglucosamine biosynthetic process"/>
    <property type="evidence" value="ECO:0007669"/>
    <property type="project" value="UniProtKB-UniPathway"/>
</dbReference>
<feature type="domain" description="Alpha-D-phosphohexomutase C-terminal" evidence="11">
    <location>
        <begin position="1082"/>
        <end position="1132"/>
    </location>
</feature>
<dbReference type="InterPro" id="IPR049022">
    <property type="entry name" value="AMG1_III"/>
</dbReference>